<proteinExistence type="predicted"/>
<dbReference type="Pfam" id="PF23155">
    <property type="entry name" value="DUF7053"/>
    <property type="match status" value="1"/>
</dbReference>
<sequence>MTKTMPFPSTSILRILHSPKDLMLLSPGVVSATQSAIDPSVWIFETQSKHLWGLYTATARYESTYVATDNGSNFHVTAALGVSTVGAWRCDAVDPPEQPTEETRSNATKWTKVTETATITGPSALMGMIVSIRKKSHEELLKRLEERIRSDEANAVGP</sequence>
<dbReference type="Proteomes" id="UP000076738">
    <property type="component" value="Unassembled WGS sequence"/>
</dbReference>
<keyword evidence="3" id="KW-1185">Reference proteome</keyword>
<name>A0A167ND45_CALVF</name>
<evidence type="ECO:0000313" key="3">
    <source>
        <dbReference type="Proteomes" id="UP000076738"/>
    </source>
</evidence>
<evidence type="ECO:0000259" key="1">
    <source>
        <dbReference type="Pfam" id="PF23155"/>
    </source>
</evidence>
<feature type="domain" description="DUF7053" evidence="1">
    <location>
        <begin position="9"/>
        <end position="148"/>
    </location>
</feature>
<protein>
    <recommendedName>
        <fullName evidence="1">DUF7053 domain-containing protein</fullName>
    </recommendedName>
</protein>
<organism evidence="2 3">
    <name type="scientific">Calocera viscosa (strain TUFC12733)</name>
    <dbReference type="NCBI Taxonomy" id="1330018"/>
    <lineage>
        <taxon>Eukaryota</taxon>
        <taxon>Fungi</taxon>
        <taxon>Dikarya</taxon>
        <taxon>Basidiomycota</taxon>
        <taxon>Agaricomycotina</taxon>
        <taxon>Dacrymycetes</taxon>
        <taxon>Dacrymycetales</taxon>
        <taxon>Dacrymycetaceae</taxon>
        <taxon>Calocera</taxon>
    </lineage>
</organism>
<gene>
    <name evidence="2" type="ORF">CALVIDRAFT_536163</name>
</gene>
<dbReference type="EMBL" id="KV417279">
    <property type="protein sequence ID" value="KZO97589.1"/>
    <property type="molecule type" value="Genomic_DNA"/>
</dbReference>
<evidence type="ECO:0000313" key="2">
    <source>
        <dbReference type="EMBL" id="KZO97589.1"/>
    </source>
</evidence>
<dbReference type="AlphaFoldDB" id="A0A167ND45"/>
<accession>A0A167ND45</accession>
<dbReference type="InterPro" id="IPR055481">
    <property type="entry name" value="DUF7053"/>
</dbReference>
<reference evidence="2 3" key="1">
    <citation type="journal article" date="2016" name="Mol. Biol. Evol.">
        <title>Comparative Genomics of Early-Diverging Mushroom-Forming Fungi Provides Insights into the Origins of Lignocellulose Decay Capabilities.</title>
        <authorList>
            <person name="Nagy L.G."/>
            <person name="Riley R."/>
            <person name="Tritt A."/>
            <person name="Adam C."/>
            <person name="Daum C."/>
            <person name="Floudas D."/>
            <person name="Sun H."/>
            <person name="Yadav J.S."/>
            <person name="Pangilinan J."/>
            <person name="Larsson K.H."/>
            <person name="Matsuura K."/>
            <person name="Barry K."/>
            <person name="Labutti K."/>
            <person name="Kuo R."/>
            <person name="Ohm R.A."/>
            <person name="Bhattacharya S.S."/>
            <person name="Shirouzu T."/>
            <person name="Yoshinaga Y."/>
            <person name="Martin F.M."/>
            <person name="Grigoriev I.V."/>
            <person name="Hibbett D.S."/>
        </authorList>
    </citation>
    <scope>NUCLEOTIDE SEQUENCE [LARGE SCALE GENOMIC DNA]</scope>
    <source>
        <strain evidence="2 3">TUFC12733</strain>
    </source>
</reference>